<feature type="transmembrane region" description="Helical" evidence="11">
    <location>
        <begin position="12"/>
        <end position="34"/>
    </location>
</feature>
<evidence type="ECO:0000256" key="7">
    <source>
        <dbReference type="ARBA" id="ARBA00022989"/>
    </source>
</evidence>
<keyword evidence="7 11" id="KW-1133">Transmembrane helix</keyword>
<evidence type="ECO:0000256" key="8">
    <source>
        <dbReference type="ARBA" id="ARBA00023136"/>
    </source>
</evidence>
<name>A0A1T1AWG1_RHOFE</name>
<gene>
    <name evidence="13" type="ORF">RF819_17805</name>
</gene>
<accession>A0A1T1AWG1</accession>
<proteinExistence type="inferred from homology"/>
<dbReference type="Proteomes" id="UP000190750">
    <property type="component" value="Unassembled WGS sequence"/>
</dbReference>
<evidence type="ECO:0000256" key="10">
    <source>
        <dbReference type="ARBA" id="ARBA00030775"/>
    </source>
</evidence>
<dbReference type="PROSITE" id="PS00409">
    <property type="entry name" value="PROKAR_NTER_METHYL"/>
    <property type="match status" value="1"/>
</dbReference>
<evidence type="ECO:0000256" key="2">
    <source>
        <dbReference type="ARBA" id="ARBA00021549"/>
    </source>
</evidence>
<comment type="subcellular location">
    <subcellularLocation>
        <location evidence="1">Cell inner membrane</location>
        <topology evidence="1">Single-pass membrane protein</topology>
    </subcellularLocation>
</comment>
<reference evidence="13 14" key="1">
    <citation type="submission" date="2017-01" db="EMBL/GenBank/DDBJ databases">
        <title>Genome sequencing of Rhodoferax fermentans JCM 7819.</title>
        <authorList>
            <person name="Kim Y.J."/>
            <person name="Farh M.E.-A."/>
            <person name="Yang D.-C."/>
        </authorList>
    </citation>
    <scope>NUCLEOTIDE SEQUENCE [LARGE SCALE GENOMIC DNA]</scope>
    <source>
        <strain evidence="13 14">JCM 7819</strain>
    </source>
</reference>
<dbReference type="GO" id="GO:0015627">
    <property type="term" value="C:type II protein secretion system complex"/>
    <property type="evidence" value="ECO:0007669"/>
    <property type="project" value="InterPro"/>
</dbReference>
<dbReference type="NCBIfam" id="TIGR02532">
    <property type="entry name" value="IV_pilin_GFxxxE"/>
    <property type="match status" value="1"/>
</dbReference>
<dbReference type="Pfam" id="PF07963">
    <property type="entry name" value="N_methyl"/>
    <property type="match status" value="1"/>
</dbReference>
<dbReference type="PANTHER" id="PTHR30093">
    <property type="entry name" value="GENERAL SECRETION PATHWAY PROTEIN G"/>
    <property type="match status" value="1"/>
</dbReference>
<keyword evidence="14" id="KW-1185">Reference proteome</keyword>
<evidence type="ECO:0000313" key="14">
    <source>
        <dbReference type="Proteomes" id="UP000190750"/>
    </source>
</evidence>
<evidence type="ECO:0000256" key="1">
    <source>
        <dbReference type="ARBA" id="ARBA00004377"/>
    </source>
</evidence>
<comment type="caution">
    <text evidence="13">The sequence shown here is derived from an EMBL/GenBank/DDBJ whole genome shotgun (WGS) entry which is preliminary data.</text>
</comment>
<keyword evidence="5" id="KW-0997">Cell inner membrane</keyword>
<dbReference type="SUPFAM" id="SSF54523">
    <property type="entry name" value="Pili subunits"/>
    <property type="match status" value="1"/>
</dbReference>
<comment type="similarity">
    <text evidence="9">Belongs to the GSP H family.</text>
</comment>
<dbReference type="Pfam" id="PF12019">
    <property type="entry name" value="GspH"/>
    <property type="match status" value="1"/>
</dbReference>
<dbReference type="PANTHER" id="PTHR30093:SF41">
    <property type="entry name" value="TYPE II SECRETION SYSTEM PROTEIN H"/>
    <property type="match status" value="1"/>
</dbReference>
<dbReference type="InterPro" id="IPR012902">
    <property type="entry name" value="N_methyl_site"/>
</dbReference>
<keyword evidence="6 11" id="KW-0812">Transmembrane</keyword>
<dbReference type="GO" id="GO:0005886">
    <property type="term" value="C:plasma membrane"/>
    <property type="evidence" value="ECO:0007669"/>
    <property type="project" value="UniProtKB-SubCell"/>
</dbReference>
<evidence type="ECO:0000256" key="5">
    <source>
        <dbReference type="ARBA" id="ARBA00022519"/>
    </source>
</evidence>
<keyword evidence="4" id="KW-0488">Methylation</keyword>
<feature type="domain" description="General secretion pathway GspH" evidence="12">
    <location>
        <begin position="50"/>
        <end position="179"/>
    </location>
</feature>
<keyword evidence="3" id="KW-1003">Cell membrane</keyword>
<dbReference type="InterPro" id="IPR045584">
    <property type="entry name" value="Pilin-like"/>
</dbReference>
<evidence type="ECO:0000256" key="3">
    <source>
        <dbReference type="ARBA" id="ARBA00022475"/>
    </source>
</evidence>
<organism evidence="13 14">
    <name type="scientific">Rhodoferax fermentans</name>
    <dbReference type="NCBI Taxonomy" id="28066"/>
    <lineage>
        <taxon>Bacteria</taxon>
        <taxon>Pseudomonadati</taxon>
        <taxon>Pseudomonadota</taxon>
        <taxon>Betaproteobacteria</taxon>
        <taxon>Burkholderiales</taxon>
        <taxon>Comamonadaceae</taxon>
        <taxon>Rhodoferax</taxon>
    </lineage>
</organism>
<evidence type="ECO:0000313" key="13">
    <source>
        <dbReference type="EMBL" id="OOV08315.1"/>
    </source>
</evidence>
<dbReference type="EMBL" id="MTJN01000002">
    <property type="protein sequence ID" value="OOV08315.1"/>
    <property type="molecule type" value="Genomic_DNA"/>
</dbReference>
<evidence type="ECO:0000256" key="11">
    <source>
        <dbReference type="SAM" id="Phobius"/>
    </source>
</evidence>
<evidence type="ECO:0000256" key="4">
    <source>
        <dbReference type="ARBA" id="ARBA00022481"/>
    </source>
</evidence>
<evidence type="ECO:0000256" key="9">
    <source>
        <dbReference type="ARBA" id="ARBA00025772"/>
    </source>
</evidence>
<dbReference type="GO" id="GO:0015628">
    <property type="term" value="P:protein secretion by the type II secretion system"/>
    <property type="evidence" value="ECO:0007669"/>
    <property type="project" value="InterPro"/>
</dbReference>
<evidence type="ECO:0000256" key="6">
    <source>
        <dbReference type="ARBA" id="ARBA00022692"/>
    </source>
</evidence>
<dbReference type="STRING" id="28066.RF819_17805"/>
<sequence length="200" mass="20780">MTAHSNVMNRSAGFSLIELMVVIAIAAILATLAVPSFQGMIASSNLTSTTNDLVATFARARSDAVRRGKRVTVCMSANGAQCATSGTWSQGWIMFNDNDHSDANANVKTGETITAVAAALSNQLVISTKGSMPYVSYSADGQAKLMNGGSGAGRIRVCSTSSALTNNTRARDIVINFAGRANVVKPTEVDATCPAPTTLE</sequence>
<protein>
    <recommendedName>
        <fullName evidence="2">Type II secretion system protein H</fullName>
    </recommendedName>
    <alternativeName>
        <fullName evidence="10">General secretion pathway protein H</fullName>
    </alternativeName>
</protein>
<dbReference type="AlphaFoldDB" id="A0A1T1AWG1"/>
<dbReference type="InterPro" id="IPR022346">
    <property type="entry name" value="T2SS_GspH"/>
</dbReference>
<evidence type="ECO:0000259" key="12">
    <source>
        <dbReference type="Pfam" id="PF12019"/>
    </source>
</evidence>
<dbReference type="Gene3D" id="3.55.40.10">
    <property type="entry name" value="minor pseudopilin epsh domain"/>
    <property type="match status" value="1"/>
</dbReference>
<keyword evidence="8 11" id="KW-0472">Membrane</keyword>